<dbReference type="EMBL" id="JAGQDD010000009">
    <property type="protein sequence ID" value="MBQ0931583.1"/>
    <property type="molecule type" value="Genomic_DNA"/>
</dbReference>
<name>A0A940YCE5_9BURK</name>
<dbReference type="Proteomes" id="UP000676246">
    <property type="component" value="Unassembled WGS sequence"/>
</dbReference>
<dbReference type="Pfam" id="PF12094">
    <property type="entry name" value="DUF3570"/>
    <property type="match status" value="2"/>
</dbReference>
<keyword evidence="1" id="KW-0732">Signal</keyword>
<keyword evidence="3" id="KW-1185">Reference proteome</keyword>
<feature type="chain" id="PRO_5036860974" evidence="1">
    <location>
        <begin position="33"/>
        <end position="377"/>
    </location>
</feature>
<comment type="caution">
    <text evidence="2">The sequence shown here is derived from an EMBL/GenBank/DDBJ whole genome shotgun (WGS) entry which is preliminary data.</text>
</comment>
<feature type="signal peptide" evidence="1">
    <location>
        <begin position="1"/>
        <end position="32"/>
    </location>
</feature>
<evidence type="ECO:0000313" key="2">
    <source>
        <dbReference type="EMBL" id="MBQ0931583.1"/>
    </source>
</evidence>
<accession>A0A940YCE5</accession>
<dbReference type="RefSeq" id="WP_210854555.1">
    <property type="nucleotide sequence ID" value="NZ_JAGQDD010000009.1"/>
</dbReference>
<sequence length="377" mass="40669">MAATDTLRRVARLLARALGLGGGALLAPAAQAVDLPPDGAEALVHIYNGGGVRAIGPALLVRKSIADRVQLSGQLYVDAVSNASIDVVTTASPFKETRTELGVGVDHAVRDTLLHLGLTNSTEPDYTARTLSADISQEVWSGMATVSLGFSRGADQVKRHGDPGFADEARHWQWRAGWTQVLSPRWLAALSAESLADDGYLGSPYRAARVFGALVPERVPRSRSGQAVKLRVQGDLSSDSVRQAMRAEGRLYRDNWGIQAVTLEGGYSRYLGSALGDWLAEGFVRLNRQQAASFYSDDATRETLYVSRNRQLGSFTSTSLGAKASRAAGGRWQDWNLRLGGSLELVNFRHSDYTDLRSGAAYRFTGLLLQVQATGSF</sequence>
<evidence type="ECO:0000313" key="3">
    <source>
        <dbReference type="Proteomes" id="UP000676246"/>
    </source>
</evidence>
<protein>
    <submittedName>
        <fullName evidence="2">DUF3570 domain-containing protein</fullName>
    </submittedName>
</protein>
<dbReference type="AlphaFoldDB" id="A0A940YCE5"/>
<organism evidence="2 3">
    <name type="scientific">Ideonella alba</name>
    <dbReference type="NCBI Taxonomy" id="2824118"/>
    <lineage>
        <taxon>Bacteria</taxon>
        <taxon>Pseudomonadati</taxon>
        <taxon>Pseudomonadota</taxon>
        <taxon>Betaproteobacteria</taxon>
        <taxon>Burkholderiales</taxon>
        <taxon>Sphaerotilaceae</taxon>
        <taxon>Ideonella</taxon>
    </lineage>
</organism>
<proteinExistence type="predicted"/>
<reference evidence="2 3" key="1">
    <citation type="submission" date="2021-04" db="EMBL/GenBank/DDBJ databases">
        <title>The genome sequence of Ideonella sp. 3Y2.</title>
        <authorList>
            <person name="Liu Y."/>
        </authorList>
    </citation>
    <scope>NUCLEOTIDE SEQUENCE [LARGE SCALE GENOMIC DNA]</scope>
    <source>
        <strain evidence="2 3">3Y2</strain>
    </source>
</reference>
<dbReference type="InterPro" id="IPR021953">
    <property type="entry name" value="DUF3570"/>
</dbReference>
<evidence type="ECO:0000256" key="1">
    <source>
        <dbReference type="SAM" id="SignalP"/>
    </source>
</evidence>
<gene>
    <name evidence="2" type="ORF">KAK03_13940</name>
</gene>